<accession>A0A0V8M0I2</accession>
<evidence type="ECO:0000313" key="1">
    <source>
        <dbReference type="EMBL" id="KSV17282.1"/>
    </source>
</evidence>
<dbReference type="AlphaFoldDB" id="A0A0V8M0I2"/>
<organism evidence="1 2">
    <name type="scientific">Dehalococcoides mccartyi</name>
    <dbReference type="NCBI Taxonomy" id="61435"/>
    <lineage>
        <taxon>Bacteria</taxon>
        <taxon>Bacillati</taxon>
        <taxon>Chloroflexota</taxon>
        <taxon>Dehalococcoidia</taxon>
        <taxon>Dehalococcoidales</taxon>
        <taxon>Dehalococcoidaceae</taxon>
        <taxon>Dehalococcoides</taxon>
    </lineage>
</organism>
<reference evidence="1 2" key="1">
    <citation type="journal article" date="2015" name="Sci. Rep.">
        <title>A comparative genomics and reductive dehalogenase gene transcription study of two chloroethene-respiring bacteria, Dehalococcoides mccartyi strains MB and 11a.</title>
        <authorList>
            <person name="Low A."/>
            <person name="Shen Z."/>
            <person name="Cheng D."/>
            <person name="Rogers M.J."/>
            <person name="Lee P.K."/>
            <person name="He J."/>
        </authorList>
    </citation>
    <scope>NUCLEOTIDE SEQUENCE [LARGE SCALE GENOMIC DNA]</scope>
    <source>
        <strain evidence="1 2">MB</strain>
    </source>
</reference>
<gene>
    <name evidence="1" type="ORF">DA01_07425</name>
</gene>
<evidence type="ECO:0000313" key="2">
    <source>
        <dbReference type="Proteomes" id="UP000053577"/>
    </source>
</evidence>
<dbReference type="PATRIC" id="fig|61435.5.peg.1459"/>
<dbReference type="RefSeq" id="WP_058292672.1">
    <property type="nucleotide sequence ID" value="NZ_JGYD01000025.1"/>
</dbReference>
<dbReference type="EMBL" id="JGYD01000025">
    <property type="protein sequence ID" value="KSV17282.1"/>
    <property type="molecule type" value="Genomic_DNA"/>
</dbReference>
<comment type="caution">
    <text evidence="1">The sequence shown here is derived from an EMBL/GenBank/DDBJ whole genome shotgun (WGS) entry which is preliminary data.</text>
</comment>
<dbReference type="Proteomes" id="UP000053577">
    <property type="component" value="Unassembled WGS sequence"/>
</dbReference>
<proteinExistence type="predicted"/>
<name>A0A0V8M0I2_9CHLR</name>
<sequence length="163" mass="18937">MELDWHKYIEIAGKFQHKAKHEDREDLRQDIILKLAEVASNNGHEPFNEGAMVRVASYTVMSYWRDLMRKPTMLRLSGEVNNGNGDGETSELWQTLADDKALDLEAWQDAKRWLLGCPRALVKIAHKRANGETLTNKERAYFSRLRTRELKKYQQKVSITCCV</sequence>
<protein>
    <submittedName>
        <fullName evidence="1">Uncharacterized protein</fullName>
    </submittedName>
</protein>